<dbReference type="Pfam" id="PF12929">
    <property type="entry name" value="Mid1"/>
    <property type="match status" value="1"/>
</dbReference>
<keyword evidence="3" id="KW-1185">Reference proteome</keyword>
<dbReference type="Proteomes" id="UP000092993">
    <property type="component" value="Unassembled WGS sequence"/>
</dbReference>
<sequence length="312" mass="33720">MRSALKLSNECRTPLTRRTKAAGKNSKMLAGGIIVTKGGRVEEGTRYTMQPKTCGTGQYLRFFVTNDTSISQPGPGDVDDSSVFEISLGAEGVGTWNGTATHGGVLAIYNSPAGASFQVGISDVQDIFNITDIYPLLGGTASNQALPFSPPFSPITYASPTYPNYTLPPANLTFPPARSSPPDYSLHIVQTSSSSLSTMPRTACAIRNLRTASATLVSASSSQGLWLHDDDGWLWQWLIGGLTPLTNYTAFAMQDQTKMSRPINFVTKSAAFICPIMTCSHSARRLATWYPFLRRLTQLGGTPHKRSLQIRA</sequence>
<evidence type="ECO:0000313" key="1">
    <source>
        <dbReference type="EMBL" id="OBZ71893.1"/>
    </source>
</evidence>
<evidence type="ECO:0000313" key="3">
    <source>
        <dbReference type="Proteomes" id="UP000092993"/>
    </source>
</evidence>
<gene>
    <name evidence="2" type="ORF">A0H81_03524</name>
    <name evidence="1" type="ORF">A0H81_08312</name>
</gene>
<evidence type="ECO:0000313" key="2">
    <source>
        <dbReference type="EMBL" id="OBZ77017.1"/>
    </source>
</evidence>
<dbReference type="PANTHER" id="PTHR39142">
    <property type="entry name" value="MID1P"/>
    <property type="match status" value="1"/>
</dbReference>
<protein>
    <submittedName>
        <fullName evidence="2">Uncharacterized protein</fullName>
    </submittedName>
</protein>
<dbReference type="EMBL" id="LUGG01000010">
    <property type="protein sequence ID" value="OBZ71893.1"/>
    <property type="molecule type" value="Genomic_DNA"/>
</dbReference>
<comment type="caution">
    <text evidence="2">The sequence shown here is derived from an EMBL/GenBank/DDBJ whole genome shotgun (WGS) entry which is preliminary data.</text>
</comment>
<dbReference type="GO" id="GO:0005262">
    <property type="term" value="F:calcium channel activity"/>
    <property type="evidence" value="ECO:0007669"/>
    <property type="project" value="InterPro"/>
</dbReference>
<dbReference type="InterPro" id="IPR024338">
    <property type="entry name" value="MID1/Yam8"/>
</dbReference>
<dbReference type="OrthoDB" id="5405745at2759"/>
<dbReference type="STRING" id="5627.A0A1C7MK44"/>
<organism evidence="2 3">
    <name type="scientific">Grifola frondosa</name>
    <name type="common">Maitake</name>
    <name type="synonym">Polyporus frondosus</name>
    <dbReference type="NCBI Taxonomy" id="5627"/>
    <lineage>
        <taxon>Eukaryota</taxon>
        <taxon>Fungi</taxon>
        <taxon>Dikarya</taxon>
        <taxon>Basidiomycota</taxon>
        <taxon>Agaricomycotina</taxon>
        <taxon>Agaricomycetes</taxon>
        <taxon>Polyporales</taxon>
        <taxon>Grifolaceae</taxon>
        <taxon>Grifola</taxon>
    </lineage>
</organism>
<reference evidence="2 3" key="1">
    <citation type="submission" date="2016-03" db="EMBL/GenBank/DDBJ databases">
        <title>Whole genome sequencing of Grifola frondosa 9006-11.</title>
        <authorList>
            <person name="Min B."/>
            <person name="Park H."/>
            <person name="Kim J.-G."/>
            <person name="Cho H."/>
            <person name="Oh Y.-L."/>
            <person name="Kong W.-S."/>
            <person name="Choi I.-G."/>
        </authorList>
    </citation>
    <scope>NUCLEOTIDE SEQUENCE [LARGE SCALE GENOMIC DNA]</scope>
    <source>
        <strain evidence="2 3">9006-11</strain>
    </source>
</reference>
<name>A0A1C7MK44_GRIFR</name>
<dbReference type="GO" id="GO:0098703">
    <property type="term" value="P:calcium ion import across plasma membrane"/>
    <property type="evidence" value="ECO:0007669"/>
    <property type="project" value="InterPro"/>
</dbReference>
<accession>A0A1C7MK44</accession>
<dbReference type="PANTHER" id="PTHR39142:SF1">
    <property type="entry name" value="AEL197CP"/>
    <property type="match status" value="1"/>
</dbReference>
<dbReference type="EMBL" id="LUGG01000003">
    <property type="protein sequence ID" value="OBZ77017.1"/>
    <property type="molecule type" value="Genomic_DNA"/>
</dbReference>
<proteinExistence type="predicted"/>
<dbReference type="AlphaFoldDB" id="A0A1C7MK44"/>